<dbReference type="RefSeq" id="WP_379489044.1">
    <property type="nucleotide sequence ID" value="NZ_JBHLWK010000027.1"/>
</dbReference>
<accession>A0ABV6D192</accession>
<comment type="caution">
    <text evidence="2">The sequence shown here is derived from an EMBL/GenBank/DDBJ whole genome shotgun (WGS) entry which is preliminary data.</text>
</comment>
<dbReference type="Pfam" id="PF04965">
    <property type="entry name" value="GPW_gp25"/>
    <property type="match status" value="1"/>
</dbReference>
<name>A0ABV6D192_9SPHN</name>
<organism evidence="2 3">
    <name type="scientific">Novosphingobium soli</name>
    <dbReference type="NCBI Taxonomy" id="574956"/>
    <lineage>
        <taxon>Bacteria</taxon>
        <taxon>Pseudomonadati</taxon>
        <taxon>Pseudomonadota</taxon>
        <taxon>Alphaproteobacteria</taxon>
        <taxon>Sphingomonadales</taxon>
        <taxon>Sphingomonadaceae</taxon>
        <taxon>Novosphingobium</taxon>
    </lineage>
</organism>
<evidence type="ECO:0000313" key="2">
    <source>
        <dbReference type="EMBL" id="MFC0206424.1"/>
    </source>
</evidence>
<dbReference type="Proteomes" id="UP001589798">
    <property type="component" value="Unassembled WGS sequence"/>
</dbReference>
<sequence>MAGMSRTTGAVIDGLDSIRESVADILATPVGTRVGRREYGSLLPDLIDQPMTGPNILRLYAATALAISRWEDRLRLRQVTLAAGAQPGAATLNIEADRTDTVPAAARTRFALPL</sequence>
<keyword evidence="3" id="KW-1185">Reference proteome</keyword>
<protein>
    <submittedName>
        <fullName evidence="2">GPW/gp25 family protein</fullName>
    </submittedName>
</protein>
<feature type="domain" description="IraD/Gp25-like" evidence="1">
    <location>
        <begin position="14"/>
        <end position="97"/>
    </location>
</feature>
<dbReference type="InterPro" id="IPR007048">
    <property type="entry name" value="IraD/Gp25-like"/>
</dbReference>
<dbReference type="EMBL" id="JBHLWK010000027">
    <property type="protein sequence ID" value="MFC0206424.1"/>
    <property type="molecule type" value="Genomic_DNA"/>
</dbReference>
<dbReference type="Gene3D" id="3.10.450.40">
    <property type="match status" value="1"/>
</dbReference>
<gene>
    <name evidence="2" type="ORF">ACFFJC_19335</name>
</gene>
<reference evidence="2 3" key="1">
    <citation type="submission" date="2024-09" db="EMBL/GenBank/DDBJ databases">
        <authorList>
            <person name="Sun Q."/>
            <person name="Mori K."/>
        </authorList>
    </citation>
    <scope>NUCLEOTIDE SEQUENCE [LARGE SCALE GENOMIC DNA]</scope>
    <source>
        <strain evidence="2 3">CCM 7706</strain>
    </source>
</reference>
<evidence type="ECO:0000259" key="1">
    <source>
        <dbReference type="Pfam" id="PF04965"/>
    </source>
</evidence>
<evidence type="ECO:0000313" key="3">
    <source>
        <dbReference type="Proteomes" id="UP001589798"/>
    </source>
</evidence>
<proteinExistence type="predicted"/>
<dbReference type="SUPFAM" id="SSF160719">
    <property type="entry name" value="gpW/gp25-like"/>
    <property type="match status" value="1"/>
</dbReference>